<accession>A0A3M7SNG6</accession>
<reference evidence="1 2" key="1">
    <citation type="journal article" date="2018" name="Sci. Rep.">
        <title>Genomic signatures of local adaptation to the degree of environmental predictability in rotifers.</title>
        <authorList>
            <person name="Franch-Gras L."/>
            <person name="Hahn C."/>
            <person name="Garcia-Roger E.M."/>
            <person name="Carmona M.J."/>
            <person name="Serra M."/>
            <person name="Gomez A."/>
        </authorList>
    </citation>
    <scope>NUCLEOTIDE SEQUENCE [LARGE SCALE GENOMIC DNA]</scope>
    <source>
        <strain evidence="1">HYR1</strain>
    </source>
</reference>
<dbReference type="EMBL" id="REGN01001064">
    <property type="protein sequence ID" value="RNA37279.1"/>
    <property type="molecule type" value="Genomic_DNA"/>
</dbReference>
<comment type="caution">
    <text evidence="1">The sequence shown here is derived from an EMBL/GenBank/DDBJ whole genome shotgun (WGS) entry which is preliminary data.</text>
</comment>
<keyword evidence="2" id="KW-1185">Reference proteome</keyword>
<name>A0A3M7SNG6_BRAPC</name>
<dbReference type="AlphaFoldDB" id="A0A3M7SNG6"/>
<sequence length="75" mass="9017">MLRVFLLIFEKKIPLKIRFEINLMPKIEKIYEYSKPYILIITHINTLKENSRFFIKTIKNNSLHASILIKKISII</sequence>
<evidence type="ECO:0000313" key="1">
    <source>
        <dbReference type="EMBL" id="RNA37279.1"/>
    </source>
</evidence>
<gene>
    <name evidence="1" type="ORF">BpHYR1_011212</name>
</gene>
<dbReference type="Proteomes" id="UP000276133">
    <property type="component" value="Unassembled WGS sequence"/>
</dbReference>
<proteinExistence type="predicted"/>
<protein>
    <submittedName>
        <fullName evidence="1">Uncharacterized protein</fullName>
    </submittedName>
</protein>
<organism evidence="1 2">
    <name type="scientific">Brachionus plicatilis</name>
    <name type="common">Marine rotifer</name>
    <name type="synonym">Brachionus muelleri</name>
    <dbReference type="NCBI Taxonomy" id="10195"/>
    <lineage>
        <taxon>Eukaryota</taxon>
        <taxon>Metazoa</taxon>
        <taxon>Spiralia</taxon>
        <taxon>Gnathifera</taxon>
        <taxon>Rotifera</taxon>
        <taxon>Eurotatoria</taxon>
        <taxon>Monogononta</taxon>
        <taxon>Pseudotrocha</taxon>
        <taxon>Ploima</taxon>
        <taxon>Brachionidae</taxon>
        <taxon>Brachionus</taxon>
    </lineage>
</organism>
<evidence type="ECO:0000313" key="2">
    <source>
        <dbReference type="Proteomes" id="UP000276133"/>
    </source>
</evidence>